<evidence type="ECO:0000256" key="2">
    <source>
        <dbReference type="ARBA" id="ARBA00023125"/>
    </source>
</evidence>
<feature type="DNA-binding region" description="HMG box" evidence="4">
    <location>
        <begin position="88"/>
        <end position="156"/>
    </location>
</feature>
<keyword evidence="4" id="KW-0539">Nucleus</keyword>
<keyword evidence="3" id="KW-0804">Transcription</keyword>
<organism evidence="7 8">
    <name type="scientific">Xylaria grammica</name>
    <dbReference type="NCBI Taxonomy" id="363999"/>
    <lineage>
        <taxon>Eukaryota</taxon>
        <taxon>Fungi</taxon>
        <taxon>Dikarya</taxon>
        <taxon>Ascomycota</taxon>
        <taxon>Pezizomycotina</taxon>
        <taxon>Sordariomycetes</taxon>
        <taxon>Xylariomycetidae</taxon>
        <taxon>Xylariales</taxon>
        <taxon>Xylariaceae</taxon>
        <taxon>Xylaria</taxon>
    </lineage>
</organism>
<feature type="compositionally biased region" description="Pro residues" evidence="5">
    <location>
        <begin position="340"/>
        <end position="351"/>
    </location>
</feature>
<dbReference type="GO" id="GO:0005634">
    <property type="term" value="C:nucleus"/>
    <property type="evidence" value="ECO:0007669"/>
    <property type="project" value="UniProtKB-UniRule"/>
</dbReference>
<dbReference type="STRING" id="363999.A0A439CPL1"/>
<reference evidence="7 8" key="1">
    <citation type="submission" date="2018-12" db="EMBL/GenBank/DDBJ databases">
        <title>Draft genome sequence of Xylaria grammica IHI A82.</title>
        <authorList>
            <person name="Buettner E."/>
            <person name="Kellner H."/>
        </authorList>
    </citation>
    <scope>NUCLEOTIDE SEQUENCE [LARGE SCALE GENOMIC DNA]</scope>
    <source>
        <strain evidence="7 8">IHI A82</strain>
    </source>
</reference>
<evidence type="ECO:0000313" key="8">
    <source>
        <dbReference type="Proteomes" id="UP000286045"/>
    </source>
</evidence>
<feature type="compositionally biased region" description="Low complexity" evidence="5">
    <location>
        <begin position="600"/>
        <end position="621"/>
    </location>
</feature>
<gene>
    <name evidence="7" type="ORF">EKO27_g11009</name>
</gene>
<dbReference type="SUPFAM" id="SSF47095">
    <property type="entry name" value="HMG-box"/>
    <property type="match status" value="1"/>
</dbReference>
<dbReference type="Pfam" id="PF00505">
    <property type="entry name" value="HMG_box"/>
    <property type="match status" value="1"/>
</dbReference>
<feature type="region of interest" description="Disordered" evidence="5">
    <location>
        <begin position="324"/>
        <end position="434"/>
    </location>
</feature>
<keyword evidence="2 4" id="KW-0238">DNA-binding</keyword>
<name>A0A439CPL1_9PEZI</name>
<dbReference type="CDD" id="cd01389">
    <property type="entry name" value="HMG-box_ROX1-like"/>
    <property type="match status" value="1"/>
</dbReference>
<dbReference type="InterPro" id="IPR009071">
    <property type="entry name" value="HMG_box_dom"/>
</dbReference>
<dbReference type="GO" id="GO:0001228">
    <property type="term" value="F:DNA-binding transcription activator activity, RNA polymerase II-specific"/>
    <property type="evidence" value="ECO:0007669"/>
    <property type="project" value="TreeGrafter"/>
</dbReference>
<dbReference type="GO" id="GO:0030154">
    <property type="term" value="P:cell differentiation"/>
    <property type="evidence" value="ECO:0007669"/>
    <property type="project" value="TreeGrafter"/>
</dbReference>
<dbReference type="PANTHER" id="PTHR10270">
    <property type="entry name" value="SOX TRANSCRIPTION FACTOR"/>
    <property type="match status" value="1"/>
</dbReference>
<sequence length="668" mass="72172">MAASGRGEHDGTIPVTAAKPLLIPTPASSSYTHHDEYGGLKHKKRAKSIDIEEANQSNIARLSLYTPTTARSDGPPELICLCAKAPKIPRPRNAFILYRQAWQGRFAAQHPGLANPEISKLIGEKWREQPESVKNDWKQLAEQEKIRHQRQYPGYRYQPRRGGKNGSGRPTSSSGDTPGRCPKCGGRNIATPRTPTTPFGVASPPPPGRPTNMQSYMNADHARHGSVSGSAMPIDTHARRYTQPPLRDIEEDYTAMSPLAGSHSGMPPDTKRRRYNGPPVYVPGSPHVGYAPVDPRYQQHPPMGGPPISATGYGPAHLPRPPMQHRQGLYPGHPANAHMQPPPPPRPPMPYQPVLTTPNRPNSEFDESLRLPPLQTSMDESSNIEPSKRQTILPVQPQQPPGTGLGITNPGGGPVRQPQQLHPQQPPPAPAMPPKWSFLLKLEVLRSISPPLRPPGPGGPHFETRGPIIAVEGAPTPILKEVAAVIERALSVSAEFAVRVWSEGTSTAIAHSSPEPHASGSSEANGNNSNNDANYNSVIGGNKGGSENSGGGSNVVAATAQRKTLPLISPIANYIARMLKWHKTSEDLIRYITSYPPQAQAQANADSGSDAAAASSSNDNATPPTRLPVAILSDGYSLTFSDRYAGLLHVNDAYRADDHWQWVATLWR</sequence>
<dbReference type="PANTHER" id="PTHR10270:SF320">
    <property type="entry name" value="BOX TRANSCRIPTIONAL REGULATOR, PUTATIVE (AFU_ORTHOLOGUE AFUA_4G10820)-RELATED"/>
    <property type="match status" value="1"/>
</dbReference>
<accession>A0A439CPL1</accession>
<keyword evidence="1" id="KW-0805">Transcription regulation</keyword>
<keyword evidence="8" id="KW-1185">Reference proteome</keyword>
<comment type="caution">
    <text evidence="7">The sequence shown here is derived from an EMBL/GenBank/DDBJ whole genome shotgun (WGS) entry which is preliminary data.</text>
</comment>
<dbReference type="Gene3D" id="1.10.30.10">
    <property type="entry name" value="High mobility group box domain"/>
    <property type="match status" value="1"/>
</dbReference>
<feature type="compositionally biased region" description="Gly residues" evidence="5">
    <location>
        <begin position="541"/>
        <end position="553"/>
    </location>
</feature>
<dbReference type="SMART" id="SM00398">
    <property type="entry name" value="HMG"/>
    <property type="match status" value="1"/>
</dbReference>
<dbReference type="AlphaFoldDB" id="A0A439CPL1"/>
<feature type="compositionally biased region" description="Pro residues" evidence="5">
    <location>
        <begin position="424"/>
        <end position="433"/>
    </location>
</feature>
<dbReference type="Proteomes" id="UP000286045">
    <property type="component" value="Unassembled WGS sequence"/>
</dbReference>
<evidence type="ECO:0000256" key="3">
    <source>
        <dbReference type="ARBA" id="ARBA00023163"/>
    </source>
</evidence>
<evidence type="ECO:0000256" key="1">
    <source>
        <dbReference type="ARBA" id="ARBA00023015"/>
    </source>
</evidence>
<evidence type="ECO:0000259" key="6">
    <source>
        <dbReference type="PROSITE" id="PS50118"/>
    </source>
</evidence>
<dbReference type="PROSITE" id="PS50118">
    <property type="entry name" value="HMG_BOX_2"/>
    <property type="match status" value="1"/>
</dbReference>
<dbReference type="GO" id="GO:0000978">
    <property type="term" value="F:RNA polymerase II cis-regulatory region sequence-specific DNA binding"/>
    <property type="evidence" value="ECO:0007669"/>
    <property type="project" value="TreeGrafter"/>
</dbReference>
<dbReference type="InterPro" id="IPR036910">
    <property type="entry name" value="HMG_box_dom_sf"/>
</dbReference>
<dbReference type="GO" id="GO:0000122">
    <property type="term" value="P:negative regulation of transcription by RNA polymerase II"/>
    <property type="evidence" value="ECO:0007669"/>
    <property type="project" value="TreeGrafter"/>
</dbReference>
<proteinExistence type="predicted"/>
<evidence type="ECO:0000256" key="5">
    <source>
        <dbReference type="SAM" id="MobiDB-lite"/>
    </source>
</evidence>
<feature type="compositionally biased region" description="Gly residues" evidence="5">
    <location>
        <begin position="403"/>
        <end position="414"/>
    </location>
</feature>
<evidence type="ECO:0000256" key="4">
    <source>
        <dbReference type="PROSITE-ProRule" id="PRU00267"/>
    </source>
</evidence>
<feature type="region of interest" description="Disordered" evidence="5">
    <location>
        <begin position="509"/>
        <end position="553"/>
    </location>
</feature>
<feature type="compositionally biased region" description="Low complexity" evidence="5">
    <location>
        <begin position="518"/>
        <end position="537"/>
    </location>
</feature>
<feature type="region of interest" description="Disordered" evidence="5">
    <location>
        <begin position="600"/>
        <end position="626"/>
    </location>
</feature>
<evidence type="ECO:0000313" key="7">
    <source>
        <dbReference type="EMBL" id="RWA04096.1"/>
    </source>
</evidence>
<dbReference type="EMBL" id="RYZI01000634">
    <property type="protein sequence ID" value="RWA04096.1"/>
    <property type="molecule type" value="Genomic_DNA"/>
</dbReference>
<dbReference type="FunFam" id="1.10.30.10:FF:000041">
    <property type="entry name" value="HMG box family protein"/>
    <property type="match status" value="1"/>
</dbReference>
<feature type="compositionally biased region" description="Polar residues" evidence="5">
    <location>
        <begin position="374"/>
        <end position="385"/>
    </location>
</feature>
<feature type="region of interest" description="Disordered" evidence="5">
    <location>
        <begin position="144"/>
        <end position="216"/>
    </location>
</feature>
<protein>
    <recommendedName>
        <fullName evidence="6">HMG box domain-containing protein</fullName>
    </recommendedName>
</protein>
<feature type="domain" description="HMG box" evidence="6">
    <location>
        <begin position="88"/>
        <end position="156"/>
    </location>
</feature>
<dbReference type="InterPro" id="IPR050140">
    <property type="entry name" value="SRY-related_HMG-box_TF-like"/>
</dbReference>
<feature type="non-terminal residue" evidence="7">
    <location>
        <position position="668"/>
    </location>
</feature>